<keyword evidence="2" id="KW-0408">Iron</keyword>
<dbReference type="InterPro" id="IPR011011">
    <property type="entry name" value="Znf_FYVE_PHD"/>
</dbReference>
<dbReference type="PANTHER" id="PTHR10694">
    <property type="entry name" value="LYSINE-SPECIFIC DEMETHYLASE"/>
    <property type="match status" value="1"/>
</dbReference>
<dbReference type="OrthoDB" id="8709537at2759"/>
<keyword evidence="6" id="KW-1185">Reference proteome</keyword>
<reference evidence="5 6" key="1">
    <citation type="journal article" date="2013" name="Curr. Biol.">
        <title>The Genome of the Foraminiferan Reticulomyxa filosa.</title>
        <authorList>
            <person name="Glockner G."/>
            <person name="Hulsmann N."/>
            <person name="Schleicher M."/>
            <person name="Noegel A.A."/>
            <person name="Eichinger L."/>
            <person name="Gallinger C."/>
            <person name="Pawlowski J."/>
            <person name="Sierra R."/>
            <person name="Euteneuer U."/>
            <person name="Pillet L."/>
            <person name="Moustafa A."/>
            <person name="Platzer M."/>
            <person name="Groth M."/>
            <person name="Szafranski K."/>
            <person name="Schliwa M."/>
        </authorList>
    </citation>
    <scope>NUCLEOTIDE SEQUENCE [LARGE SCALE GENOMIC DNA]</scope>
</reference>
<evidence type="ECO:0000313" key="5">
    <source>
        <dbReference type="EMBL" id="ETO22721.1"/>
    </source>
</evidence>
<dbReference type="SMART" id="SM01014">
    <property type="entry name" value="ARID"/>
    <property type="match status" value="1"/>
</dbReference>
<evidence type="ECO:0000313" key="6">
    <source>
        <dbReference type="Proteomes" id="UP000023152"/>
    </source>
</evidence>
<dbReference type="PROSITE" id="PS50081">
    <property type="entry name" value="ZF_DAG_PE_2"/>
    <property type="match status" value="1"/>
</dbReference>
<sequence length="419" mass="48932">MQYQYMDIPEVLPFDVIHCNNKKKLCLKPCDVFWGCVKKEWTPGFHLSLEECKFSTKIQPLHLMTRRSASGTLSSFDISQLRMRFRANLQVFLRRKDLREPVLCRVQVYFYDLFMKVIRVGGFDKVLALCYKKKKKKNPTKNEKVCESQQWTQIAIQLSVKSTNAAYQIKKTYEIFLLDYEQTHFMPAFASFRLLDKPPPQRFEEMVKDYKFGKDNAENEMLCSRCKDNTSVNDGVSCYACGDIYHKKCTDAAPGTTIWHCEECLAQLNQKFGYETGPEYNAMKYQERCEQFCKEENEREREGHFHLFCHLSFVISDGQHWTPITLFKKNFMMGLGVEDLTLDQYEDIFWSIVDNGCAPLYVEYGSEIPTSEQCSGFPQKAGQPFHDHEFNLMNIKTATGNVLTHLNRDISGMTYPWLC</sequence>
<protein>
    <recommendedName>
        <fullName evidence="7">PHD-type domain-containing protein</fullName>
    </recommendedName>
</protein>
<dbReference type="PROSITE" id="PS51011">
    <property type="entry name" value="ARID"/>
    <property type="match status" value="1"/>
</dbReference>
<dbReference type="GO" id="GO:0000785">
    <property type="term" value="C:chromatin"/>
    <property type="evidence" value="ECO:0007669"/>
    <property type="project" value="TreeGrafter"/>
</dbReference>
<dbReference type="CDD" id="cd16100">
    <property type="entry name" value="ARID"/>
    <property type="match status" value="1"/>
</dbReference>
<dbReference type="PANTHER" id="PTHR10694:SF33">
    <property type="entry name" value="LYSINE-SPECIFIC DEMETHYLASE 5"/>
    <property type="match status" value="1"/>
</dbReference>
<dbReference type="GO" id="GO:0010468">
    <property type="term" value="P:regulation of gene expression"/>
    <property type="evidence" value="ECO:0007669"/>
    <property type="project" value="TreeGrafter"/>
</dbReference>
<dbReference type="SUPFAM" id="SSF46774">
    <property type="entry name" value="ARID-like"/>
    <property type="match status" value="1"/>
</dbReference>
<evidence type="ECO:0000259" key="3">
    <source>
        <dbReference type="PROSITE" id="PS50081"/>
    </source>
</evidence>
<dbReference type="GO" id="GO:0005634">
    <property type="term" value="C:nucleus"/>
    <property type="evidence" value="ECO:0007669"/>
    <property type="project" value="TreeGrafter"/>
</dbReference>
<dbReference type="InterPro" id="IPR036431">
    <property type="entry name" value="ARID_dom_sf"/>
</dbReference>
<dbReference type="AlphaFoldDB" id="X6N9J1"/>
<keyword evidence="1" id="KW-0479">Metal-binding</keyword>
<dbReference type="EMBL" id="ASPP01010521">
    <property type="protein sequence ID" value="ETO22721.1"/>
    <property type="molecule type" value="Genomic_DNA"/>
</dbReference>
<dbReference type="Gene3D" id="1.10.150.60">
    <property type="entry name" value="ARID DNA-binding domain"/>
    <property type="match status" value="1"/>
</dbReference>
<dbReference type="GO" id="GO:0003677">
    <property type="term" value="F:DNA binding"/>
    <property type="evidence" value="ECO:0007669"/>
    <property type="project" value="InterPro"/>
</dbReference>
<accession>X6N9J1</accession>
<gene>
    <name evidence="5" type="ORF">RFI_14470</name>
</gene>
<comment type="caution">
    <text evidence="5">The sequence shown here is derived from an EMBL/GenBank/DDBJ whole genome shotgun (WGS) entry which is preliminary data.</text>
</comment>
<organism evidence="5 6">
    <name type="scientific">Reticulomyxa filosa</name>
    <dbReference type="NCBI Taxonomy" id="46433"/>
    <lineage>
        <taxon>Eukaryota</taxon>
        <taxon>Sar</taxon>
        <taxon>Rhizaria</taxon>
        <taxon>Retaria</taxon>
        <taxon>Foraminifera</taxon>
        <taxon>Monothalamids</taxon>
        <taxon>Reticulomyxidae</taxon>
        <taxon>Reticulomyxa</taxon>
    </lineage>
</organism>
<dbReference type="GO" id="GO:0141052">
    <property type="term" value="F:histone H3 demethylase activity"/>
    <property type="evidence" value="ECO:0007669"/>
    <property type="project" value="UniProtKB-ARBA"/>
</dbReference>
<dbReference type="InterPro" id="IPR002219">
    <property type="entry name" value="PKC_DAG/PE"/>
</dbReference>
<feature type="domain" description="Phorbol-ester/DAG-type" evidence="3">
    <location>
        <begin position="209"/>
        <end position="261"/>
    </location>
</feature>
<name>X6N9J1_RETFI</name>
<dbReference type="SMART" id="SM00501">
    <property type="entry name" value="BRIGHT"/>
    <property type="match status" value="1"/>
</dbReference>
<dbReference type="InterPro" id="IPR001606">
    <property type="entry name" value="ARID_dom"/>
</dbReference>
<dbReference type="Gene3D" id="2.60.120.650">
    <property type="entry name" value="Cupin"/>
    <property type="match status" value="1"/>
</dbReference>
<feature type="domain" description="ARID" evidence="4">
    <location>
        <begin position="72"/>
        <end position="185"/>
    </location>
</feature>
<proteinExistence type="predicted"/>
<dbReference type="Pfam" id="PF01388">
    <property type="entry name" value="ARID"/>
    <property type="match status" value="1"/>
</dbReference>
<evidence type="ECO:0000259" key="4">
    <source>
        <dbReference type="PROSITE" id="PS51011"/>
    </source>
</evidence>
<evidence type="ECO:0008006" key="7">
    <source>
        <dbReference type="Google" id="ProtNLM"/>
    </source>
</evidence>
<evidence type="ECO:0000256" key="1">
    <source>
        <dbReference type="ARBA" id="ARBA00022723"/>
    </source>
</evidence>
<dbReference type="Proteomes" id="UP000023152">
    <property type="component" value="Unassembled WGS sequence"/>
</dbReference>
<evidence type="ECO:0000256" key="2">
    <source>
        <dbReference type="ARBA" id="ARBA00023004"/>
    </source>
</evidence>
<dbReference type="SUPFAM" id="SSF57903">
    <property type="entry name" value="FYVE/PHD zinc finger"/>
    <property type="match status" value="1"/>
</dbReference>
<dbReference type="GO" id="GO:0046872">
    <property type="term" value="F:metal ion binding"/>
    <property type="evidence" value="ECO:0007669"/>
    <property type="project" value="UniProtKB-KW"/>
</dbReference>